<dbReference type="Pfam" id="PF01201">
    <property type="entry name" value="Ribosomal_S8e"/>
    <property type="match status" value="1"/>
</dbReference>
<keyword evidence="2 6" id="KW-0689">Ribosomal protein</keyword>
<evidence type="ECO:0000313" key="8">
    <source>
        <dbReference type="Proteomes" id="UP000001519"/>
    </source>
</evidence>
<evidence type="ECO:0000313" key="7">
    <source>
        <dbReference type="Ensembl" id="ENSGGOP00000024984.2"/>
    </source>
</evidence>
<comment type="function">
    <text evidence="4">Component of the small ribosomal subunit. The ribosome is a large ribonucleoprotein complex responsible for the synthesis of proteins in the cell. Part of the small subunit (SSU) processome, first precursor of the small eukaryotic ribosomal subunit. During the assembly of the SSU processome in the nucleolus, many ribosome biogenesis factors, an RNA chaperone and ribosomal proteins associate with the nascent pre-rRNA and work in concert to generate RNA folding, modifications, rearrangements and cleavage as well as targeted degradation of pre-ribosomal RNA by the RNA exosome.</text>
</comment>
<evidence type="ECO:0000256" key="3">
    <source>
        <dbReference type="ARBA" id="ARBA00023274"/>
    </source>
</evidence>
<dbReference type="eggNOG" id="KOG3283">
    <property type="taxonomic scope" value="Eukaryota"/>
</dbReference>
<dbReference type="GO" id="GO:0006412">
    <property type="term" value="P:translation"/>
    <property type="evidence" value="ECO:0007669"/>
    <property type="project" value="InterPro"/>
</dbReference>
<reference evidence="7" key="4">
    <citation type="submission" date="2025-09" db="UniProtKB">
        <authorList>
            <consortium name="Ensembl"/>
        </authorList>
    </citation>
    <scope>IDENTIFICATION</scope>
</reference>
<dbReference type="GeneTree" id="ENSGT00390000012433"/>
<sequence length="202" mass="23467">HKRCKTGGKRKPYHKKRKYELGCPPCRIHTVRVQGRNEKYCALRLDTGNFSWGPECCTCTTVIIDVVYNAFNNELVRTKTLVKKRIMLINSAPYQQWYQSHYALPLGRKKGTKLTAEEEEILNKKRSKKIHKKYDKRKQNAKISSLLEEQFQQGKLLACITSRVGQCGQADGYVLEGKEMEFCLRKIKAWKSKQILILSLPM</sequence>
<dbReference type="InterPro" id="IPR022309">
    <property type="entry name" value="Ribosomal_Se8/biogenesis_NSA2"/>
</dbReference>
<dbReference type="NCBIfam" id="TIGR00307">
    <property type="entry name" value="eS8"/>
    <property type="match status" value="1"/>
</dbReference>
<reference evidence="7" key="3">
    <citation type="submission" date="2025-08" db="UniProtKB">
        <authorList>
            <consortium name="Ensembl"/>
        </authorList>
    </citation>
    <scope>IDENTIFICATION</scope>
</reference>
<dbReference type="PROSITE" id="PS01193">
    <property type="entry name" value="RIBOSOMAL_S8E"/>
    <property type="match status" value="1"/>
</dbReference>
<name>G3SA62_GORGO</name>
<evidence type="ECO:0000256" key="4">
    <source>
        <dbReference type="ARBA" id="ARBA00045441"/>
    </source>
</evidence>
<dbReference type="FunFam" id="3.10.290.70:FF:000005">
    <property type="entry name" value="40S ribosomal protein S8"/>
    <property type="match status" value="1"/>
</dbReference>
<keyword evidence="3 6" id="KW-0687">Ribonucleoprotein</keyword>
<dbReference type="PANTHER" id="PTHR10394">
    <property type="entry name" value="40S RIBOSOMAL PROTEIN S8"/>
    <property type="match status" value="1"/>
</dbReference>
<organism evidence="7 8">
    <name type="scientific">Gorilla gorilla gorilla</name>
    <name type="common">Western lowland gorilla</name>
    <dbReference type="NCBI Taxonomy" id="9595"/>
    <lineage>
        <taxon>Eukaryota</taxon>
        <taxon>Metazoa</taxon>
        <taxon>Chordata</taxon>
        <taxon>Craniata</taxon>
        <taxon>Vertebrata</taxon>
        <taxon>Euteleostomi</taxon>
        <taxon>Mammalia</taxon>
        <taxon>Eutheria</taxon>
        <taxon>Euarchontoglires</taxon>
        <taxon>Primates</taxon>
        <taxon>Haplorrhini</taxon>
        <taxon>Catarrhini</taxon>
        <taxon>Hominidae</taxon>
        <taxon>Gorilla</taxon>
    </lineage>
</organism>
<evidence type="ECO:0000256" key="2">
    <source>
        <dbReference type="ARBA" id="ARBA00022980"/>
    </source>
</evidence>
<dbReference type="GO" id="GO:0022627">
    <property type="term" value="C:cytosolic small ribosomal subunit"/>
    <property type="evidence" value="ECO:0000318"/>
    <property type="project" value="GO_Central"/>
</dbReference>
<reference evidence="8" key="1">
    <citation type="submission" date="2011-05" db="EMBL/GenBank/DDBJ databases">
        <title>Insights into the evolution of the great apes provided by the gorilla genome.</title>
        <authorList>
            <person name="Scally A."/>
        </authorList>
    </citation>
    <scope>NUCLEOTIDE SEQUENCE [LARGE SCALE GENOMIC DNA]</scope>
</reference>
<dbReference type="EMBL" id="CABD030109534">
    <property type="status" value="NOT_ANNOTATED_CDS"/>
    <property type="molecule type" value="Genomic_DNA"/>
</dbReference>
<accession>G3SA62</accession>
<reference evidence="7 8" key="2">
    <citation type="journal article" date="2012" name="Nature">
        <title>Insights into hominid evolution from the gorilla genome sequence.</title>
        <authorList>
            <person name="Scally A."/>
            <person name="Dutheil J.Y."/>
            <person name="Hillier L.W."/>
            <person name="Jordan G.E."/>
            <person name="Goodhead I."/>
            <person name="Herrero J."/>
            <person name="Hobolth A."/>
            <person name="Lappalainen T."/>
            <person name="Mailund T."/>
            <person name="Marques-Bonet T."/>
            <person name="McCarthy S."/>
            <person name="Montgomery S.H."/>
            <person name="Schwalie P.C."/>
            <person name="Tang Y.A."/>
            <person name="Ward M.C."/>
            <person name="Xue Y."/>
            <person name="Yngvadottir B."/>
            <person name="Alkan C."/>
            <person name="Andersen L.N."/>
            <person name="Ayub Q."/>
            <person name="Ball E.V."/>
            <person name="Beal K."/>
            <person name="Bradley B.J."/>
            <person name="Chen Y."/>
            <person name="Clee C.M."/>
            <person name="Fitzgerald S."/>
            <person name="Graves T.A."/>
            <person name="Gu Y."/>
            <person name="Heath P."/>
            <person name="Heger A."/>
            <person name="Karakoc E."/>
            <person name="Kolb-Kokocinski A."/>
            <person name="Laird G.K."/>
            <person name="Lunter G."/>
            <person name="Meader S."/>
            <person name="Mort M."/>
            <person name="Mullikin J.C."/>
            <person name="Munch K."/>
            <person name="O'Connor T.D."/>
            <person name="Phillips A.D."/>
            <person name="Prado-Martinez J."/>
            <person name="Rogers A.S."/>
            <person name="Sajjadian S."/>
            <person name="Schmidt D."/>
            <person name="Shaw K."/>
            <person name="Simpson J.T."/>
            <person name="Stenson P.D."/>
            <person name="Turner D.J."/>
            <person name="Vigilant L."/>
            <person name="Vilella A.J."/>
            <person name="Whitener W."/>
            <person name="Zhu B."/>
            <person name="Cooper D.N."/>
            <person name="de Jong P."/>
            <person name="Dermitzakis E.T."/>
            <person name="Eichler E.E."/>
            <person name="Flicek P."/>
            <person name="Goldman N."/>
            <person name="Mundy N.I."/>
            <person name="Ning Z."/>
            <person name="Odom D.T."/>
            <person name="Ponting C.P."/>
            <person name="Quail M.A."/>
            <person name="Ryder O.A."/>
            <person name="Searle S.M."/>
            <person name="Warren W.C."/>
            <person name="Wilson R.K."/>
            <person name="Schierup M.H."/>
            <person name="Rogers J."/>
            <person name="Tyler-Smith C."/>
            <person name="Durbin R."/>
        </authorList>
    </citation>
    <scope>NUCLEOTIDE SEQUENCE [LARGE SCALE GENOMIC DNA]</scope>
</reference>
<proteinExistence type="inferred from homology"/>
<comment type="similarity">
    <text evidence="1 6">Belongs to the eukaryotic ribosomal protein eS8 family.</text>
</comment>
<dbReference type="Proteomes" id="UP000001519">
    <property type="component" value="Chromosome 18"/>
</dbReference>
<dbReference type="FunFam" id="1.10.168.20:FF:000001">
    <property type="entry name" value="40S ribosomal protein S8"/>
    <property type="match status" value="1"/>
</dbReference>
<protein>
    <recommendedName>
        <fullName evidence="6">40S ribosomal protein S8</fullName>
    </recommendedName>
</protein>
<dbReference type="GO" id="GO:0003735">
    <property type="term" value="F:structural constituent of ribosome"/>
    <property type="evidence" value="ECO:0000318"/>
    <property type="project" value="GO_Central"/>
</dbReference>
<keyword evidence="8" id="KW-1185">Reference proteome</keyword>
<dbReference type="CDD" id="cd11380">
    <property type="entry name" value="Ribosomal_S8e_like"/>
    <property type="match status" value="1"/>
</dbReference>
<evidence type="ECO:0000256" key="5">
    <source>
        <dbReference type="ARBA" id="ARBA00046643"/>
    </source>
</evidence>
<dbReference type="HOGENOM" id="CLU_080597_0_0_1"/>
<dbReference type="Ensembl" id="ENSGGOT00000029147.2">
    <property type="protein sequence ID" value="ENSGGOP00000024984.2"/>
    <property type="gene ID" value="ENSGGOG00000025730.2"/>
</dbReference>
<dbReference type="GO" id="GO:0000462">
    <property type="term" value="P:maturation of SSU-rRNA from tricistronic rRNA transcript (SSU-rRNA, 5.8S rRNA, LSU-rRNA)"/>
    <property type="evidence" value="ECO:0000318"/>
    <property type="project" value="GO_Central"/>
</dbReference>
<evidence type="ECO:0000256" key="1">
    <source>
        <dbReference type="ARBA" id="ARBA00005257"/>
    </source>
</evidence>
<dbReference type="Gene3D" id="3.10.290.70">
    <property type="match status" value="2"/>
</dbReference>
<dbReference type="InParanoid" id="G3SA62"/>
<comment type="subunit">
    <text evidence="5">Component of the small ribosomal subunit. Identified in a IGF2BP1-dependent mRNP granule complex containing untranslated mRNAs. Part of the small subunit (SSU) processome, composed of more than 70 proteins and the RNA chaperone small nucleolar RNA (snoRNA) U3.</text>
</comment>
<dbReference type="AlphaFoldDB" id="G3SA62"/>
<dbReference type="STRING" id="9593.ENSGGOP00000024984"/>
<evidence type="ECO:0000256" key="6">
    <source>
        <dbReference type="RuleBase" id="RU000669"/>
    </source>
</evidence>
<dbReference type="InterPro" id="IPR001047">
    <property type="entry name" value="Ribosomal_eS8"/>
</dbReference>
<dbReference type="InterPro" id="IPR018283">
    <property type="entry name" value="Ribosomal_eS8_CS"/>
</dbReference>